<evidence type="ECO:0000256" key="6">
    <source>
        <dbReference type="PIRSR" id="PIRSR000524-1"/>
    </source>
</evidence>
<evidence type="ECO:0000256" key="8">
    <source>
        <dbReference type="RuleBase" id="RU004075"/>
    </source>
</evidence>
<comment type="similarity">
    <text evidence="2 8">Belongs to the class-V pyridoxal-phosphate-dependent aminotransferase family.</text>
</comment>
<evidence type="ECO:0000256" key="2">
    <source>
        <dbReference type="ARBA" id="ARBA00009236"/>
    </source>
</evidence>
<dbReference type="CDD" id="cd06451">
    <property type="entry name" value="AGAT_like"/>
    <property type="match status" value="1"/>
</dbReference>
<name>A0A4R3KFF8_9BACI</name>
<dbReference type="InterPro" id="IPR015422">
    <property type="entry name" value="PyrdxlP-dep_Trfase_small"/>
</dbReference>
<reference evidence="11 12" key="1">
    <citation type="submission" date="2019-03" db="EMBL/GenBank/DDBJ databases">
        <title>Genomic Encyclopedia of Type Strains, Phase IV (KMG-IV): sequencing the most valuable type-strain genomes for metagenomic binning, comparative biology and taxonomic classification.</title>
        <authorList>
            <person name="Goeker M."/>
        </authorList>
    </citation>
    <scope>NUCLEOTIDE SEQUENCE [LARGE SCALE GENOMIC DNA]</scope>
    <source>
        <strain evidence="11 12">DSM 23802</strain>
    </source>
</reference>
<dbReference type="PANTHER" id="PTHR21152:SF40">
    <property type="entry name" value="ALANINE--GLYOXYLATE AMINOTRANSFERASE"/>
    <property type="match status" value="1"/>
</dbReference>
<feature type="domain" description="Aminotransferase class V" evidence="10">
    <location>
        <begin position="35"/>
        <end position="334"/>
    </location>
</feature>
<dbReference type="GO" id="GO:0004760">
    <property type="term" value="F:L-serine-pyruvate transaminase activity"/>
    <property type="evidence" value="ECO:0007669"/>
    <property type="project" value="TreeGrafter"/>
</dbReference>
<dbReference type="RefSeq" id="WP_132768948.1">
    <property type="nucleotide sequence ID" value="NZ_SMAB01000010.1"/>
</dbReference>
<keyword evidence="3 11" id="KW-0032">Aminotransferase</keyword>
<proteinExistence type="inferred from homology"/>
<accession>A0A4R3KFF8</accession>
<dbReference type="PIRSF" id="PIRSF000524">
    <property type="entry name" value="SPT"/>
    <property type="match status" value="1"/>
</dbReference>
<dbReference type="AlphaFoldDB" id="A0A4R3KFF8"/>
<dbReference type="InterPro" id="IPR020578">
    <property type="entry name" value="Aminotrans_V_PyrdxlP_BS"/>
</dbReference>
<dbReference type="OrthoDB" id="389074at2"/>
<evidence type="ECO:0000313" key="12">
    <source>
        <dbReference type="Proteomes" id="UP000295788"/>
    </source>
</evidence>
<evidence type="ECO:0000259" key="10">
    <source>
        <dbReference type="Pfam" id="PF00266"/>
    </source>
</evidence>
<dbReference type="InterPro" id="IPR024169">
    <property type="entry name" value="SP_NH2Trfase/AEP_transaminase"/>
</dbReference>
<dbReference type="FunFam" id="3.40.640.10:FF:000027">
    <property type="entry name" value="Serine--pyruvate aminotransferase, mitochondrial"/>
    <property type="match status" value="1"/>
</dbReference>
<sequence length="392" mass="42970">MSQELILPKRLLMGPGPSDVHPHVLKAMATPLLGHLDPTFLNIMNETMELIRYVYETKNQVTIAMSGTGSAGMETVFVNLIEPGDKVIIGVNGLFGQRMVDVAERAGAEVIQVQAEWGRSIDPADIEKALKNYSPVKAVAVVHAETSTGANQPLEEIAKLAKEYDALMIVDAVTSLGGMKVGVDKIGIDAVYSGTQKCLSAPPGLSPVSLSDKAVEVLKSRKTKIQSWYLDLSMIQAYWGQERFYHHTAPISMIYALHEALRLIKEEGLEATFKRHEQNGRALQAGIEAMGLELFAQEGHRLPMLTSVKIPDGVDDVKVRQLLLERYGLEIGGGLGPTKNKIWRVGLMGYSSQRSNVIQFLTALESILSELKIKINEGEAVKAAENYLNNHE</sequence>
<dbReference type="PROSITE" id="PS00595">
    <property type="entry name" value="AA_TRANSFER_CLASS_5"/>
    <property type="match status" value="1"/>
</dbReference>
<evidence type="ECO:0000256" key="9">
    <source>
        <dbReference type="RuleBase" id="RU004504"/>
    </source>
</evidence>
<dbReference type="InterPro" id="IPR015424">
    <property type="entry name" value="PyrdxlP-dep_Trfase"/>
</dbReference>
<keyword evidence="4 11" id="KW-0808">Transferase</keyword>
<evidence type="ECO:0000256" key="5">
    <source>
        <dbReference type="ARBA" id="ARBA00022898"/>
    </source>
</evidence>
<organism evidence="11 12">
    <name type="scientific">Tepidibacillus fermentans</name>
    <dbReference type="NCBI Taxonomy" id="1281767"/>
    <lineage>
        <taxon>Bacteria</taxon>
        <taxon>Bacillati</taxon>
        <taxon>Bacillota</taxon>
        <taxon>Bacilli</taxon>
        <taxon>Bacillales</taxon>
        <taxon>Bacillaceae</taxon>
        <taxon>Tepidibacillus</taxon>
    </lineage>
</organism>
<dbReference type="Proteomes" id="UP000295788">
    <property type="component" value="Unassembled WGS sequence"/>
</dbReference>
<evidence type="ECO:0000256" key="4">
    <source>
        <dbReference type="ARBA" id="ARBA00022679"/>
    </source>
</evidence>
<keyword evidence="5 7" id="KW-0663">Pyridoxal phosphate</keyword>
<keyword evidence="12" id="KW-1185">Reference proteome</keyword>
<evidence type="ECO:0000256" key="7">
    <source>
        <dbReference type="PIRSR" id="PIRSR000524-50"/>
    </source>
</evidence>
<dbReference type="SUPFAM" id="SSF53383">
    <property type="entry name" value="PLP-dependent transferases"/>
    <property type="match status" value="1"/>
</dbReference>
<gene>
    <name evidence="11" type="ORF">EDD72_11038</name>
</gene>
<protein>
    <submittedName>
        <fullName evidence="11">Alanine-glyoxylate aminotransferase</fullName>
    </submittedName>
</protein>
<dbReference type="Gene3D" id="3.90.1150.10">
    <property type="entry name" value="Aspartate Aminotransferase, domain 1"/>
    <property type="match status" value="1"/>
</dbReference>
<dbReference type="Gene3D" id="3.40.640.10">
    <property type="entry name" value="Type I PLP-dependent aspartate aminotransferase-like (Major domain)"/>
    <property type="match status" value="1"/>
</dbReference>
<dbReference type="PANTHER" id="PTHR21152">
    <property type="entry name" value="AMINOTRANSFERASE CLASS V"/>
    <property type="match status" value="1"/>
</dbReference>
<dbReference type="InterPro" id="IPR015421">
    <property type="entry name" value="PyrdxlP-dep_Trfase_major"/>
</dbReference>
<dbReference type="Pfam" id="PF00266">
    <property type="entry name" value="Aminotran_5"/>
    <property type="match status" value="1"/>
</dbReference>
<evidence type="ECO:0000256" key="1">
    <source>
        <dbReference type="ARBA" id="ARBA00001933"/>
    </source>
</evidence>
<dbReference type="EMBL" id="SMAB01000010">
    <property type="protein sequence ID" value="TCS82104.1"/>
    <property type="molecule type" value="Genomic_DNA"/>
</dbReference>
<dbReference type="GO" id="GO:0008453">
    <property type="term" value="F:alanine-glyoxylate transaminase activity"/>
    <property type="evidence" value="ECO:0007669"/>
    <property type="project" value="TreeGrafter"/>
</dbReference>
<dbReference type="GO" id="GO:0019265">
    <property type="term" value="P:glycine biosynthetic process, by transamination of glyoxylate"/>
    <property type="evidence" value="ECO:0007669"/>
    <property type="project" value="TreeGrafter"/>
</dbReference>
<feature type="modified residue" description="N6-(pyridoxal phosphate)lysine" evidence="7">
    <location>
        <position position="197"/>
    </location>
</feature>
<evidence type="ECO:0000313" key="11">
    <source>
        <dbReference type="EMBL" id="TCS82104.1"/>
    </source>
</evidence>
<dbReference type="InterPro" id="IPR000192">
    <property type="entry name" value="Aminotrans_V_dom"/>
</dbReference>
<evidence type="ECO:0000256" key="3">
    <source>
        <dbReference type="ARBA" id="ARBA00022576"/>
    </source>
</evidence>
<comment type="caution">
    <text evidence="11">The sequence shown here is derived from an EMBL/GenBank/DDBJ whole genome shotgun (WGS) entry which is preliminary data.</text>
</comment>
<comment type="cofactor">
    <cofactor evidence="1 7 9">
        <name>pyridoxal 5'-phosphate</name>
        <dbReference type="ChEBI" id="CHEBI:597326"/>
    </cofactor>
</comment>
<feature type="binding site" evidence="6">
    <location>
        <position position="344"/>
    </location>
    <ligand>
        <name>substrate</name>
    </ligand>
</feature>